<organism evidence="13 14">
    <name type="scientific">Takifugu bimaculatus</name>
    <dbReference type="NCBI Taxonomy" id="433685"/>
    <lineage>
        <taxon>Eukaryota</taxon>
        <taxon>Metazoa</taxon>
        <taxon>Chordata</taxon>
        <taxon>Craniata</taxon>
        <taxon>Vertebrata</taxon>
        <taxon>Euteleostomi</taxon>
        <taxon>Actinopterygii</taxon>
        <taxon>Neopterygii</taxon>
        <taxon>Teleostei</taxon>
        <taxon>Neoteleostei</taxon>
        <taxon>Acanthomorphata</taxon>
        <taxon>Eupercaria</taxon>
        <taxon>Tetraodontiformes</taxon>
        <taxon>Tetradontoidea</taxon>
        <taxon>Tetraodontidae</taxon>
        <taxon>Takifugu</taxon>
    </lineage>
</organism>
<comment type="function">
    <text evidence="1">Possibly involved in the ontogenesis of pituitary gonadotropes, as well as somatotropes, lactotropes and caudomedial thyrotropes.</text>
</comment>
<comment type="caution">
    <text evidence="13">The sequence shown here is derived from an EMBL/GenBank/DDBJ whole genome shotgun (WGS) entry which is preliminary data.</text>
</comment>
<evidence type="ECO:0000256" key="5">
    <source>
        <dbReference type="ARBA" id="ARBA00023125"/>
    </source>
</evidence>
<feature type="region of interest" description="Disordered" evidence="11">
    <location>
        <begin position="128"/>
        <end position="158"/>
    </location>
</feature>
<accession>A0A4Z2C6B8</accession>
<comment type="subcellular location">
    <subcellularLocation>
        <location evidence="9 10">Nucleus</location>
    </subcellularLocation>
</comment>
<dbReference type="AlphaFoldDB" id="A0A4Z2C6B8"/>
<dbReference type="InterPro" id="IPR009057">
    <property type="entry name" value="Homeodomain-like_sf"/>
</dbReference>
<evidence type="ECO:0000256" key="6">
    <source>
        <dbReference type="ARBA" id="ARBA00023155"/>
    </source>
</evidence>
<keyword evidence="5 9" id="KW-0238">DNA-binding</keyword>
<keyword evidence="14" id="KW-1185">Reference proteome</keyword>
<dbReference type="InterPro" id="IPR017970">
    <property type="entry name" value="Homeobox_CS"/>
</dbReference>
<dbReference type="Pfam" id="PF00046">
    <property type="entry name" value="Homeodomain"/>
    <property type="match status" value="1"/>
</dbReference>
<evidence type="ECO:0000256" key="1">
    <source>
        <dbReference type="ARBA" id="ARBA00002030"/>
    </source>
</evidence>
<dbReference type="Gene3D" id="1.10.10.60">
    <property type="entry name" value="Homeodomain-like"/>
    <property type="match status" value="1"/>
</dbReference>
<dbReference type="PANTHER" id="PTHR47409">
    <property type="entry name" value="HOMEOBOX PROTEIN PROPHET OF PIT-1"/>
    <property type="match status" value="1"/>
</dbReference>
<dbReference type="CDD" id="cd00086">
    <property type="entry name" value="homeodomain"/>
    <property type="match status" value="1"/>
</dbReference>
<comment type="function">
    <text evidence="2">Sequence-specific transcription factor which is part of a developmental regulatory system that provides cells with specific positional identities on the anterior-posterior axis.</text>
</comment>
<sequence length="320" mass="34744">MCSSGGSGSWKLVPHTGKGEGGRGLTAGGSHAPAVLAASRPAAMAQLKAAGESSRSSHDCAELFSEVATVTSSAVKLLKLRLSLVKLSGTIAGRFVFVLRKGGNGNFHNKSISFTRVLPLLKTDIGESARKGSLSETPPAAGTGRQKRAYPSPARRRHRTTFTHKQLEQLEVAFGQNQYPDIYYREELARVTKLNEARIQVWFQNRRAKQRKQERASQKLLPLSVLPAHRALLGGVHVQAPGMARQYYPQPLAHLPHLSSMLPSGAYSHHPGPVGQFPPAPRQHEDWYSPLRNNLASPVFSLASMQPLDSSSHWSSAATI</sequence>
<dbReference type="InterPro" id="IPR042412">
    <property type="entry name" value="PROP1"/>
</dbReference>
<dbReference type="SMART" id="SM00389">
    <property type="entry name" value="HOX"/>
    <property type="match status" value="1"/>
</dbReference>
<dbReference type="EMBL" id="SWLE01000005">
    <property type="protein sequence ID" value="TNM99757.1"/>
    <property type="molecule type" value="Genomic_DNA"/>
</dbReference>
<evidence type="ECO:0000256" key="4">
    <source>
        <dbReference type="ARBA" id="ARBA00019432"/>
    </source>
</evidence>
<feature type="domain" description="Homeobox" evidence="12">
    <location>
        <begin position="153"/>
        <end position="213"/>
    </location>
</feature>
<gene>
    <name evidence="13" type="ORF">fugu_012790</name>
</gene>
<name>A0A4Z2C6B8_9TELE</name>
<evidence type="ECO:0000256" key="7">
    <source>
        <dbReference type="ARBA" id="ARBA00023242"/>
    </source>
</evidence>
<keyword evidence="7 9" id="KW-0539">Nucleus</keyword>
<evidence type="ECO:0000313" key="14">
    <source>
        <dbReference type="Proteomes" id="UP000516260"/>
    </source>
</evidence>
<evidence type="ECO:0000256" key="3">
    <source>
        <dbReference type="ARBA" id="ARBA00005733"/>
    </source>
</evidence>
<dbReference type="PROSITE" id="PS50071">
    <property type="entry name" value="HOMEOBOX_2"/>
    <property type="match status" value="1"/>
</dbReference>
<evidence type="ECO:0000256" key="8">
    <source>
        <dbReference type="ARBA" id="ARBA00030888"/>
    </source>
</evidence>
<reference evidence="13 14" key="1">
    <citation type="submission" date="2019-04" db="EMBL/GenBank/DDBJ databases">
        <title>The sequence and de novo assembly of Takifugu bimaculatus genome using PacBio and Hi-C technologies.</title>
        <authorList>
            <person name="Xu P."/>
            <person name="Liu B."/>
            <person name="Zhou Z."/>
        </authorList>
    </citation>
    <scope>NUCLEOTIDE SEQUENCE [LARGE SCALE GENOMIC DNA]</scope>
    <source>
        <strain evidence="13">TB-2018</strain>
        <tissue evidence="13">Muscle</tissue>
    </source>
</reference>
<dbReference type="GO" id="GO:0000981">
    <property type="term" value="F:DNA-binding transcription factor activity, RNA polymerase II-specific"/>
    <property type="evidence" value="ECO:0007669"/>
    <property type="project" value="InterPro"/>
</dbReference>
<feature type="DNA-binding region" description="Homeobox" evidence="9">
    <location>
        <begin position="155"/>
        <end position="214"/>
    </location>
</feature>
<feature type="region of interest" description="Disordered" evidence="11">
    <location>
        <begin position="1"/>
        <end position="26"/>
    </location>
</feature>
<keyword evidence="6 9" id="KW-0371">Homeobox</keyword>
<dbReference type="FunFam" id="1.10.10.60:FF:000138">
    <property type="entry name" value="Homeobox protein prophet of Pit-1"/>
    <property type="match status" value="1"/>
</dbReference>
<evidence type="ECO:0000313" key="13">
    <source>
        <dbReference type="EMBL" id="TNM99757.1"/>
    </source>
</evidence>
<dbReference type="PANTHER" id="PTHR47409:SF1">
    <property type="entry name" value="HOMEOBOX PROTEIN PROPHET OF PIT-1"/>
    <property type="match status" value="1"/>
</dbReference>
<dbReference type="GO" id="GO:0005634">
    <property type="term" value="C:nucleus"/>
    <property type="evidence" value="ECO:0007669"/>
    <property type="project" value="UniProtKB-SubCell"/>
</dbReference>
<evidence type="ECO:0000256" key="9">
    <source>
        <dbReference type="PROSITE-ProRule" id="PRU00108"/>
    </source>
</evidence>
<dbReference type="InterPro" id="IPR001356">
    <property type="entry name" value="HD"/>
</dbReference>
<dbReference type="SUPFAM" id="SSF46689">
    <property type="entry name" value="Homeodomain-like"/>
    <property type="match status" value="1"/>
</dbReference>
<proteinExistence type="inferred from homology"/>
<evidence type="ECO:0000256" key="11">
    <source>
        <dbReference type="SAM" id="MobiDB-lite"/>
    </source>
</evidence>
<dbReference type="Proteomes" id="UP000516260">
    <property type="component" value="Chromosome 13"/>
</dbReference>
<evidence type="ECO:0000259" key="12">
    <source>
        <dbReference type="PROSITE" id="PS50071"/>
    </source>
</evidence>
<comment type="similarity">
    <text evidence="3">Belongs to the paired homeobox family.</text>
</comment>
<evidence type="ECO:0000256" key="10">
    <source>
        <dbReference type="RuleBase" id="RU000682"/>
    </source>
</evidence>
<dbReference type="PROSITE" id="PS00027">
    <property type="entry name" value="HOMEOBOX_1"/>
    <property type="match status" value="1"/>
</dbReference>
<dbReference type="GO" id="GO:0003677">
    <property type="term" value="F:DNA binding"/>
    <property type="evidence" value="ECO:0007669"/>
    <property type="project" value="UniProtKB-UniRule"/>
</dbReference>
<evidence type="ECO:0000256" key="2">
    <source>
        <dbReference type="ARBA" id="ARBA00003263"/>
    </source>
</evidence>
<dbReference type="GO" id="GO:0021983">
    <property type="term" value="P:pituitary gland development"/>
    <property type="evidence" value="ECO:0007669"/>
    <property type="project" value="InterPro"/>
</dbReference>
<protein>
    <recommendedName>
        <fullName evidence="4">Homeobox protein prophet of Pit-1</fullName>
    </recommendedName>
    <alternativeName>
        <fullName evidence="8">Pituitary-specific homeodomain factor</fullName>
    </alternativeName>
</protein>